<dbReference type="EMBL" id="CABVGX010000007">
    <property type="protein sequence ID" value="VVM61263.1"/>
    <property type="molecule type" value="Genomic_DNA"/>
</dbReference>
<keyword evidence="1 7" id="KW-1003">Cell membrane</keyword>
<dbReference type="Pfam" id="PF02618">
    <property type="entry name" value="YceG"/>
    <property type="match status" value="1"/>
</dbReference>
<evidence type="ECO:0000256" key="4">
    <source>
        <dbReference type="ARBA" id="ARBA00023136"/>
    </source>
</evidence>
<keyword evidence="5 7" id="KW-0456">Lyase</keyword>
<evidence type="ECO:0000256" key="3">
    <source>
        <dbReference type="ARBA" id="ARBA00022989"/>
    </source>
</evidence>
<dbReference type="InterPro" id="IPR003770">
    <property type="entry name" value="MLTG-like"/>
</dbReference>
<dbReference type="HAMAP" id="MF_02065">
    <property type="entry name" value="MltG"/>
    <property type="match status" value="1"/>
</dbReference>
<evidence type="ECO:0000256" key="5">
    <source>
        <dbReference type="ARBA" id="ARBA00023239"/>
    </source>
</evidence>
<dbReference type="Proteomes" id="UP000325607">
    <property type="component" value="Unassembled WGS sequence"/>
</dbReference>
<keyword evidence="2 7" id="KW-0812">Transmembrane</keyword>
<protein>
    <recommendedName>
        <fullName evidence="7">Endolytic murein transglycosylase</fullName>
        <ecNumber evidence="7">4.2.2.29</ecNumber>
    </recommendedName>
    <alternativeName>
        <fullName evidence="7">Peptidoglycan lytic transglycosylase</fullName>
    </alternativeName>
    <alternativeName>
        <fullName evidence="7">Peptidoglycan polymerization terminase</fullName>
    </alternativeName>
</protein>
<dbReference type="RefSeq" id="WP_150579698.1">
    <property type="nucleotide sequence ID" value="NZ_CABVGX010000007.1"/>
</dbReference>
<sequence>MRRKFLLLLETGLVLAGLLLGASAWKIHSALEQPLNVAQEELLEVQKGTTPNRTLIRLEADGVIKDSFWLRVYWRFNLAGQPLHSGEYRMLPGMTVEDLIDVWKRGEMVQYSVTLVEGWNFHQVRAALAKEAKIEQTLSGLSDSQVMEKLGHDGVFPEGRFFPDTYRFVRGMTDAELLKKAYDRLDEVLAKEWAQRAADVPYTEPYQALIMASLVEKETGVPQERGQIAGVFVRRLEMGMLLQTDPTVIYGLGDRYNGKLTRAHLKEATPYNTYVIAGLPPTPIAMVGREAIHAALNPVSGNSLYFVARGDGSHVFSNDLDAHNNAVREYQLKRRADYRSSPAPQAPGAEPAPVDEEPVPAASPNPDPEASPQVPAPVAEPDSAAGPDTSVPQRAQ</sequence>
<organism evidence="9 10">
    <name type="scientific">Pseudomonas fluorescens</name>
    <dbReference type="NCBI Taxonomy" id="294"/>
    <lineage>
        <taxon>Bacteria</taxon>
        <taxon>Pseudomonadati</taxon>
        <taxon>Pseudomonadota</taxon>
        <taxon>Gammaproteobacteria</taxon>
        <taxon>Pseudomonadales</taxon>
        <taxon>Pseudomonadaceae</taxon>
        <taxon>Pseudomonas</taxon>
    </lineage>
</organism>
<feature type="compositionally biased region" description="Low complexity" evidence="8">
    <location>
        <begin position="342"/>
        <end position="352"/>
    </location>
</feature>
<comment type="similarity">
    <text evidence="7">Belongs to the transglycosylase MltG family.</text>
</comment>
<name>A0A5E6R120_PSEFL</name>
<accession>A0A5E6R120</accession>
<dbReference type="Gene3D" id="3.30.1490.480">
    <property type="entry name" value="Endolytic murein transglycosylase"/>
    <property type="match status" value="1"/>
</dbReference>
<dbReference type="GO" id="GO:0008932">
    <property type="term" value="F:lytic endotransglycosylase activity"/>
    <property type="evidence" value="ECO:0007669"/>
    <property type="project" value="UniProtKB-UniRule"/>
</dbReference>
<evidence type="ECO:0000256" key="8">
    <source>
        <dbReference type="SAM" id="MobiDB-lite"/>
    </source>
</evidence>
<keyword evidence="3 7" id="KW-1133">Transmembrane helix</keyword>
<proteinExistence type="inferred from homology"/>
<evidence type="ECO:0000256" key="2">
    <source>
        <dbReference type="ARBA" id="ARBA00022692"/>
    </source>
</evidence>
<evidence type="ECO:0000256" key="6">
    <source>
        <dbReference type="ARBA" id="ARBA00023316"/>
    </source>
</evidence>
<dbReference type="GO" id="GO:0071555">
    <property type="term" value="P:cell wall organization"/>
    <property type="evidence" value="ECO:0007669"/>
    <property type="project" value="UniProtKB-KW"/>
</dbReference>
<comment type="function">
    <text evidence="7">Functions as a peptidoglycan terminase that cleaves nascent peptidoglycan strands endolytically to terminate their elongation.</text>
</comment>
<dbReference type="NCBIfam" id="TIGR00247">
    <property type="entry name" value="endolytic transglycosylase MltG"/>
    <property type="match status" value="1"/>
</dbReference>
<feature type="site" description="Important for catalytic activity" evidence="7">
    <location>
        <position position="218"/>
    </location>
</feature>
<feature type="region of interest" description="Disordered" evidence="8">
    <location>
        <begin position="335"/>
        <end position="396"/>
    </location>
</feature>
<dbReference type="Gene3D" id="3.30.160.60">
    <property type="entry name" value="Classic Zinc Finger"/>
    <property type="match status" value="1"/>
</dbReference>
<gene>
    <name evidence="7" type="primary">mltG</name>
    <name evidence="9" type="ORF">PS645_01268</name>
</gene>
<dbReference type="PANTHER" id="PTHR30518">
    <property type="entry name" value="ENDOLYTIC MUREIN TRANSGLYCOSYLASE"/>
    <property type="match status" value="1"/>
</dbReference>
<evidence type="ECO:0000256" key="1">
    <source>
        <dbReference type="ARBA" id="ARBA00022475"/>
    </source>
</evidence>
<comment type="catalytic activity">
    <reaction evidence="7">
        <text>a peptidoglycan chain = a peptidoglycan chain with N-acetyl-1,6-anhydromuramyl-[peptide] at the reducing end + a peptidoglycan chain with N-acetylglucosamine at the non-reducing end.</text>
        <dbReference type="EC" id="4.2.2.29"/>
    </reaction>
</comment>
<keyword evidence="7" id="KW-0997">Cell inner membrane</keyword>
<keyword evidence="6 7" id="KW-0961">Cell wall biogenesis/degradation</keyword>
<dbReference type="AlphaFoldDB" id="A0A5E6R120"/>
<evidence type="ECO:0000256" key="7">
    <source>
        <dbReference type="HAMAP-Rule" id="MF_02065"/>
    </source>
</evidence>
<dbReference type="GO" id="GO:0009252">
    <property type="term" value="P:peptidoglycan biosynthetic process"/>
    <property type="evidence" value="ECO:0007669"/>
    <property type="project" value="UniProtKB-UniRule"/>
</dbReference>
<dbReference type="CDD" id="cd08010">
    <property type="entry name" value="MltG_like"/>
    <property type="match status" value="1"/>
</dbReference>
<keyword evidence="4 7" id="KW-0472">Membrane</keyword>
<dbReference type="PANTHER" id="PTHR30518:SF2">
    <property type="entry name" value="ENDOLYTIC MUREIN TRANSGLYCOSYLASE"/>
    <property type="match status" value="1"/>
</dbReference>
<dbReference type="OrthoDB" id="9814591at2"/>
<dbReference type="EC" id="4.2.2.29" evidence="7"/>
<evidence type="ECO:0000313" key="9">
    <source>
        <dbReference type="EMBL" id="VVM61263.1"/>
    </source>
</evidence>
<evidence type="ECO:0000313" key="10">
    <source>
        <dbReference type="Proteomes" id="UP000325607"/>
    </source>
</evidence>
<reference evidence="9 10" key="1">
    <citation type="submission" date="2019-09" db="EMBL/GenBank/DDBJ databases">
        <authorList>
            <person name="Chandra G."/>
            <person name="Truman W A."/>
        </authorList>
    </citation>
    <scope>NUCLEOTIDE SEQUENCE [LARGE SCALE GENOMIC DNA]</scope>
    <source>
        <strain evidence="9">PS645</strain>
    </source>
</reference>
<dbReference type="GO" id="GO:0005886">
    <property type="term" value="C:plasma membrane"/>
    <property type="evidence" value="ECO:0007669"/>
    <property type="project" value="UniProtKB-UniRule"/>
</dbReference>